<comment type="caution">
    <text evidence="5">The sequence shown here is derived from an EMBL/GenBank/DDBJ whole genome shotgun (WGS) entry which is preliminary data.</text>
</comment>
<evidence type="ECO:0000313" key="6">
    <source>
        <dbReference type="Proteomes" id="UP000433104"/>
    </source>
</evidence>
<protein>
    <recommendedName>
        <fullName evidence="4">Putative pterin-4-alpha-carbinolamine dehydratase</fullName>
        <shortName evidence="4">PHS</shortName>
        <ecNumber evidence="4">4.2.1.96</ecNumber>
    </recommendedName>
    <alternativeName>
        <fullName evidence="4">4-alpha-hydroxy-tetrahydropterin dehydratase</fullName>
    </alternativeName>
    <alternativeName>
        <fullName evidence="4">Pterin carbinolamine dehydratase</fullName>
        <shortName evidence="4">PCD</shortName>
    </alternativeName>
</protein>
<dbReference type="EC" id="4.2.1.96" evidence="4"/>
<evidence type="ECO:0000256" key="1">
    <source>
        <dbReference type="ARBA" id="ARBA00001554"/>
    </source>
</evidence>
<name>A0A844Z9U0_9SPHN</name>
<evidence type="ECO:0000313" key="5">
    <source>
        <dbReference type="EMBL" id="MXO84685.1"/>
    </source>
</evidence>
<dbReference type="SUPFAM" id="SSF55248">
    <property type="entry name" value="PCD-like"/>
    <property type="match status" value="1"/>
</dbReference>
<dbReference type="EMBL" id="WTYW01000001">
    <property type="protein sequence ID" value="MXO84685.1"/>
    <property type="molecule type" value="Genomic_DNA"/>
</dbReference>
<dbReference type="NCBIfam" id="NF002018">
    <property type="entry name" value="PRK00823.1-3"/>
    <property type="match status" value="1"/>
</dbReference>
<keyword evidence="6" id="KW-1185">Reference proteome</keyword>
<evidence type="ECO:0000256" key="3">
    <source>
        <dbReference type="ARBA" id="ARBA00023239"/>
    </source>
</evidence>
<dbReference type="InterPro" id="IPR036428">
    <property type="entry name" value="PCD_sf"/>
</dbReference>
<dbReference type="HAMAP" id="MF_00434">
    <property type="entry name" value="Pterin_4_alpha"/>
    <property type="match status" value="1"/>
</dbReference>
<dbReference type="CDD" id="cd00914">
    <property type="entry name" value="PCD_DCoH_subfamily_b"/>
    <property type="match status" value="1"/>
</dbReference>
<sequence length="100" mass="11600">MAVEELTRTERESWLSALKTWSLRDDEKAIQRKIEFENFREAFAFMTKVAMIAEKQDHHPEWFNVYNRVEITLTTHDAGEGGGLSLRDTKMAKAIDALVQ</sequence>
<proteinExistence type="inferred from homology"/>
<dbReference type="PANTHER" id="PTHR12599">
    <property type="entry name" value="PTERIN-4-ALPHA-CARBINOLAMINE DEHYDRATASE"/>
    <property type="match status" value="1"/>
</dbReference>
<dbReference type="Proteomes" id="UP000433104">
    <property type="component" value="Unassembled WGS sequence"/>
</dbReference>
<dbReference type="OrthoDB" id="9794987at2"/>
<keyword evidence="3 4" id="KW-0456">Lyase</keyword>
<evidence type="ECO:0000256" key="2">
    <source>
        <dbReference type="ARBA" id="ARBA00006472"/>
    </source>
</evidence>
<comment type="catalytic activity">
    <reaction evidence="1 4">
        <text>(4aS,6R)-4a-hydroxy-L-erythro-5,6,7,8-tetrahydrobiopterin = (6R)-L-erythro-6,7-dihydrobiopterin + H2O</text>
        <dbReference type="Rhea" id="RHEA:11920"/>
        <dbReference type="ChEBI" id="CHEBI:15377"/>
        <dbReference type="ChEBI" id="CHEBI:15642"/>
        <dbReference type="ChEBI" id="CHEBI:43120"/>
        <dbReference type="EC" id="4.2.1.96"/>
    </reaction>
</comment>
<gene>
    <name evidence="5" type="ORF">GRI38_01375</name>
</gene>
<comment type="similarity">
    <text evidence="2 4">Belongs to the pterin-4-alpha-carbinolamine dehydratase family.</text>
</comment>
<dbReference type="GO" id="GO:0008124">
    <property type="term" value="F:4-alpha-hydroxytetrahydrobiopterin dehydratase activity"/>
    <property type="evidence" value="ECO:0007669"/>
    <property type="project" value="UniProtKB-UniRule"/>
</dbReference>
<dbReference type="RefSeq" id="WP_160682390.1">
    <property type="nucleotide sequence ID" value="NZ_WTYW01000001.1"/>
</dbReference>
<dbReference type="AlphaFoldDB" id="A0A844Z9U0"/>
<dbReference type="Pfam" id="PF01329">
    <property type="entry name" value="Pterin_4a"/>
    <property type="match status" value="1"/>
</dbReference>
<dbReference type="Gene3D" id="3.30.1360.20">
    <property type="entry name" value="Transcriptional coactivator/pterin dehydratase"/>
    <property type="match status" value="1"/>
</dbReference>
<evidence type="ECO:0000256" key="4">
    <source>
        <dbReference type="HAMAP-Rule" id="MF_00434"/>
    </source>
</evidence>
<dbReference type="GO" id="GO:0006729">
    <property type="term" value="P:tetrahydrobiopterin biosynthetic process"/>
    <property type="evidence" value="ECO:0007669"/>
    <property type="project" value="InterPro"/>
</dbReference>
<reference evidence="5 6" key="1">
    <citation type="submission" date="2019-12" db="EMBL/GenBank/DDBJ databases">
        <title>Genomic-based taxomic classification of the family Erythrobacteraceae.</title>
        <authorList>
            <person name="Xu L."/>
        </authorList>
    </citation>
    <scope>NUCLEOTIDE SEQUENCE [LARGE SCALE GENOMIC DNA]</scope>
    <source>
        <strain evidence="5 6">MCCC 1A09962</strain>
    </source>
</reference>
<dbReference type="PANTHER" id="PTHR12599:SF0">
    <property type="entry name" value="PTERIN-4-ALPHA-CARBINOLAMINE DEHYDRATASE"/>
    <property type="match status" value="1"/>
</dbReference>
<organism evidence="5 6">
    <name type="scientific">Parapontixanthobacter aurantiacus</name>
    <dbReference type="NCBI Taxonomy" id="1463599"/>
    <lineage>
        <taxon>Bacteria</taxon>
        <taxon>Pseudomonadati</taxon>
        <taxon>Pseudomonadota</taxon>
        <taxon>Alphaproteobacteria</taxon>
        <taxon>Sphingomonadales</taxon>
        <taxon>Erythrobacteraceae</taxon>
        <taxon>Parapontixanthobacter</taxon>
    </lineage>
</organism>
<dbReference type="InterPro" id="IPR001533">
    <property type="entry name" value="Pterin_deHydtase"/>
</dbReference>
<accession>A0A844Z9U0</accession>